<dbReference type="SMART" id="SM00360">
    <property type="entry name" value="RRM"/>
    <property type="match status" value="1"/>
</dbReference>
<dbReference type="Gene3D" id="3.30.70.330">
    <property type="match status" value="1"/>
</dbReference>
<dbReference type="GO" id="GO:0031369">
    <property type="term" value="F:translation initiation factor binding"/>
    <property type="evidence" value="ECO:0007669"/>
    <property type="project" value="InterPro"/>
</dbReference>
<comment type="subunit">
    <text evidence="8 9">Component of the eukaryotic translation initiation factor 3 (eIF-3) complex.</text>
</comment>
<evidence type="ECO:0000313" key="12">
    <source>
        <dbReference type="Proteomes" id="UP000277580"/>
    </source>
</evidence>
<keyword evidence="7 8" id="KW-0648">Protein biosynthesis</keyword>
<dbReference type="GO" id="GO:0003723">
    <property type="term" value="F:RNA binding"/>
    <property type="evidence" value="ECO:0007669"/>
    <property type="project" value="UniProtKB-UniRule"/>
</dbReference>
<dbReference type="SUPFAM" id="SSF54928">
    <property type="entry name" value="RNA-binding domain, RBD"/>
    <property type="match status" value="1"/>
</dbReference>
<dbReference type="GO" id="GO:0033290">
    <property type="term" value="C:eukaryotic 48S preinitiation complex"/>
    <property type="evidence" value="ECO:0007669"/>
    <property type="project" value="UniProtKB-UniRule"/>
</dbReference>
<protein>
    <recommendedName>
        <fullName evidence="8">Eukaryotic translation initiation factor 3 subunit B</fullName>
        <shortName evidence="8">eIF3b</shortName>
    </recommendedName>
    <alternativeName>
        <fullName evidence="8">Eukaryotic translation initiation factor 3 90 kDa subunit homolog</fullName>
        <shortName evidence="8">eIF3 p90</shortName>
    </alternativeName>
    <alternativeName>
        <fullName evidence="8">Translation initiation factor eIF3, p90 subunit homolog</fullName>
    </alternativeName>
</protein>
<keyword evidence="5" id="KW-0677">Repeat</keyword>
<dbReference type="InterPro" id="IPR013979">
    <property type="entry name" value="TIF_beta_prop-like"/>
</dbReference>
<evidence type="ECO:0000256" key="5">
    <source>
        <dbReference type="ARBA" id="ARBA00022737"/>
    </source>
</evidence>
<dbReference type="AlphaFoldDB" id="A0A3N4KQP7"/>
<dbReference type="InterPro" id="IPR011400">
    <property type="entry name" value="EIF3B"/>
</dbReference>
<dbReference type="PANTHER" id="PTHR14068">
    <property type="entry name" value="EUKARYOTIC TRANSLATION INITIATION FACTOR 3 EIF3 -RELATED"/>
    <property type="match status" value="1"/>
</dbReference>
<dbReference type="FunCoup" id="A0A3N4KQP7">
    <property type="interactions" value="1324"/>
</dbReference>
<dbReference type="HAMAP" id="MF_03001">
    <property type="entry name" value="eIF3b"/>
    <property type="match status" value="1"/>
</dbReference>
<dbReference type="FunFam" id="2.130.10.10:FF:000419">
    <property type="entry name" value="Eukaryotic translation initiation factor 3 subunit B"/>
    <property type="match status" value="1"/>
</dbReference>
<dbReference type="Pfam" id="PF00076">
    <property type="entry name" value="RRM_1"/>
    <property type="match status" value="1"/>
</dbReference>
<accession>A0A3N4KQP7</accession>
<dbReference type="STRING" id="1392247.A0A3N4KQP7"/>
<evidence type="ECO:0000256" key="6">
    <source>
        <dbReference type="ARBA" id="ARBA00022884"/>
    </source>
</evidence>
<organism evidence="11 12">
    <name type="scientific">Morchella conica CCBAS932</name>
    <dbReference type="NCBI Taxonomy" id="1392247"/>
    <lineage>
        <taxon>Eukaryota</taxon>
        <taxon>Fungi</taxon>
        <taxon>Dikarya</taxon>
        <taxon>Ascomycota</taxon>
        <taxon>Pezizomycotina</taxon>
        <taxon>Pezizomycetes</taxon>
        <taxon>Pezizales</taxon>
        <taxon>Morchellaceae</taxon>
        <taxon>Morchella</taxon>
    </lineage>
</organism>
<evidence type="ECO:0000256" key="1">
    <source>
        <dbReference type="ARBA" id="ARBA00004496"/>
    </source>
</evidence>
<feature type="domain" description="RRM" evidence="10">
    <location>
        <begin position="32"/>
        <end position="119"/>
    </location>
</feature>
<name>A0A3N4KQP7_9PEZI</name>
<reference evidence="11 12" key="1">
    <citation type="journal article" date="2018" name="Nat. Ecol. Evol.">
        <title>Pezizomycetes genomes reveal the molecular basis of ectomycorrhizal truffle lifestyle.</title>
        <authorList>
            <person name="Murat C."/>
            <person name="Payen T."/>
            <person name="Noel B."/>
            <person name="Kuo A."/>
            <person name="Morin E."/>
            <person name="Chen J."/>
            <person name="Kohler A."/>
            <person name="Krizsan K."/>
            <person name="Balestrini R."/>
            <person name="Da Silva C."/>
            <person name="Montanini B."/>
            <person name="Hainaut M."/>
            <person name="Levati E."/>
            <person name="Barry K.W."/>
            <person name="Belfiori B."/>
            <person name="Cichocki N."/>
            <person name="Clum A."/>
            <person name="Dockter R.B."/>
            <person name="Fauchery L."/>
            <person name="Guy J."/>
            <person name="Iotti M."/>
            <person name="Le Tacon F."/>
            <person name="Lindquist E.A."/>
            <person name="Lipzen A."/>
            <person name="Malagnac F."/>
            <person name="Mello A."/>
            <person name="Molinier V."/>
            <person name="Miyauchi S."/>
            <person name="Poulain J."/>
            <person name="Riccioni C."/>
            <person name="Rubini A."/>
            <person name="Sitrit Y."/>
            <person name="Splivallo R."/>
            <person name="Traeger S."/>
            <person name="Wang M."/>
            <person name="Zifcakova L."/>
            <person name="Wipf D."/>
            <person name="Zambonelli A."/>
            <person name="Paolocci F."/>
            <person name="Nowrousian M."/>
            <person name="Ottonello S."/>
            <person name="Baldrian P."/>
            <person name="Spatafora J.W."/>
            <person name="Henrissat B."/>
            <person name="Nagy L.G."/>
            <person name="Aury J.M."/>
            <person name="Wincker P."/>
            <person name="Grigoriev I.V."/>
            <person name="Bonfante P."/>
            <person name="Martin F.M."/>
        </authorList>
    </citation>
    <scope>NUCLEOTIDE SEQUENCE [LARGE SCALE GENOMIC DNA]</scope>
    <source>
        <strain evidence="11 12">CCBAS932</strain>
    </source>
</reference>
<evidence type="ECO:0000256" key="3">
    <source>
        <dbReference type="ARBA" id="ARBA00022540"/>
    </source>
</evidence>
<evidence type="ECO:0000256" key="9">
    <source>
        <dbReference type="PIRNR" id="PIRNR036424"/>
    </source>
</evidence>
<dbReference type="GO" id="GO:0001732">
    <property type="term" value="P:formation of cytoplasmic translation initiation complex"/>
    <property type="evidence" value="ECO:0007669"/>
    <property type="project" value="UniProtKB-UniRule"/>
</dbReference>
<dbReference type="GO" id="GO:0005852">
    <property type="term" value="C:eukaryotic translation initiation factor 3 complex"/>
    <property type="evidence" value="ECO:0007669"/>
    <property type="project" value="UniProtKB-UniRule"/>
</dbReference>
<dbReference type="FunFam" id="3.30.70.330:FF:000235">
    <property type="entry name" value="Eukaryotic translation initiation factor 3 subunit B"/>
    <property type="match status" value="1"/>
</dbReference>
<comment type="subcellular location">
    <subcellularLocation>
        <location evidence="1 8 9">Cytoplasm</location>
    </subcellularLocation>
</comment>
<gene>
    <name evidence="8" type="primary">PRT1</name>
    <name evidence="11" type="ORF">P167DRAFT_506068</name>
</gene>
<keyword evidence="4" id="KW-0853">WD repeat</keyword>
<dbReference type="EMBL" id="ML119126">
    <property type="protein sequence ID" value="RPB12840.1"/>
    <property type="molecule type" value="Genomic_DNA"/>
</dbReference>
<keyword evidence="12" id="KW-1185">Reference proteome</keyword>
<evidence type="ECO:0000256" key="2">
    <source>
        <dbReference type="ARBA" id="ARBA00022490"/>
    </source>
</evidence>
<dbReference type="SUPFAM" id="SSF82171">
    <property type="entry name" value="DPP6 N-terminal domain-like"/>
    <property type="match status" value="1"/>
</dbReference>
<dbReference type="InterPro" id="IPR000504">
    <property type="entry name" value="RRM_dom"/>
</dbReference>
<proteinExistence type="inferred from homology"/>
<comment type="function">
    <text evidence="9">Component of the eukaryotic translation initiation factor 3 (eIF-3) complex, which is involved in protein synthesis and, together with other initiation factors, stimulates binding of mRNA and methionyl-tRNAi to the 40S ribosome.</text>
</comment>
<evidence type="ECO:0000259" key="10">
    <source>
        <dbReference type="PROSITE" id="PS50102"/>
    </source>
</evidence>
<comment type="function">
    <text evidence="8">RNA-binding component of the eukaryotic translation initiation factor 3 (eIF-3) complex, which is involved in protein synthesis of a specialized repertoire of mRNAs and, together with other initiation factors, stimulates binding of mRNA and methionyl-tRNAi to the 40S ribosome. The eIF-3 complex specifically targets and initiates translation of a subset of mRNAs involved in cell proliferation.</text>
</comment>
<dbReference type="PIRSF" id="PIRSF036424">
    <property type="entry name" value="eIF3b"/>
    <property type="match status" value="1"/>
</dbReference>
<keyword evidence="6 8" id="KW-0694">RNA-binding</keyword>
<keyword evidence="2 8" id="KW-0963">Cytoplasm</keyword>
<dbReference type="PANTHER" id="PTHR14068:SF0">
    <property type="entry name" value="EUKARYOTIC TRANSLATION INITIATION FACTOR 3 SUBUNIT B"/>
    <property type="match status" value="1"/>
</dbReference>
<dbReference type="InParanoid" id="A0A3N4KQP7"/>
<dbReference type="InterPro" id="IPR035979">
    <property type="entry name" value="RBD_domain_sf"/>
</dbReference>
<evidence type="ECO:0000256" key="4">
    <source>
        <dbReference type="ARBA" id="ARBA00022574"/>
    </source>
</evidence>
<keyword evidence="3 8" id="KW-0396">Initiation factor</keyword>
<evidence type="ECO:0000256" key="7">
    <source>
        <dbReference type="ARBA" id="ARBA00022917"/>
    </source>
</evidence>
<dbReference type="InterPro" id="IPR012677">
    <property type="entry name" value="Nucleotide-bd_a/b_plait_sf"/>
</dbReference>
<evidence type="ECO:0000256" key="8">
    <source>
        <dbReference type="HAMAP-Rule" id="MF_03001"/>
    </source>
</evidence>
<dbReference type="GO" id="GO:0016282">
    <property type="term" value="C:eukaryotic 43S preinitiation complex"/>
    <property type="evidence" value="ECO:0007669"/>
    <property type="project" value="UniProtKB-UniRule"/>
</dbReference>
<dbReference type="InterPro" id="IPR034363">
    <property type="entry name" value="eIF3B_RRM"/>
</dbReference>
<dbReference type="PROSITE" id="PS50102">
    <property type="entry name" value="RRM"/>
    <property type="match status" value="1"/>
</dbReference>
<dbReference type="CDD" id="cd12278">
    <property type="entry name" value="RRM_eIF3B"/>
    <property type="match status" value="1"/>
</dbReference>
<evidence type="ECO:0000313" key="11">
    <source>
        <dbReference type="EMBL" id="RPB12840.1"/>
    </source>
</evidence>
<dbReference type="InterPro" id="IPR015943">
    <property type="entry name" value="WD40/YVTN_repeat-like_dom_sf"/>
</dbReference>
<dbReference type="Pfam" id="PF08662">
    <property type="entry name" value="eIF2A"/>
    <property type="match status" value="1"/>
</dbReference>
<dbReference type="Proteomes" id="UP000277580">
    <property type="component" value="Unassembled WGS sequence"/>
</dbReference>
<dbReference type="Gene3D" id="2.140.10.30">
    <property type="entry name" value="Dipeptidylpeptidase IV, N-terminal domain"/>
    <property type="match status" value="1"/>
</dbReference>
<dbReference type="Gene3D" id="2.130.10.10">
    <property type="entry name" value="YVTN repeat-like/Quinoprotein amine dehydrogenase"/>
    <property type="match status" value="1"/>
</dbReference>
<sequence>MAPHSSFDDDEDIDFSDLREQFEVRLDEGLDAFVVVDGCPVVPEENRGKLIKFLSKKLSEVGKIKADSVTMPLNAETNKTEGYAFVEYETPEQALAACKQLSGIPLDRKHTIAINKLTDIEHFGREGRIKEEYVEPEIEPYVEREHFRSWLSEPNARDQFVMYRGESVGVFWNRKKDQPEPVVDRQHWTESFVQWSPQGTYLTSVHAQGVQLWGGPSWKRVMRFAHPAANLVDFSPNENYIVTWSNRPISIPENPPPGFPLSADEDGKNFIVWDIKTGNLLRSFTSLEAANDADEGVKALGRKKINWPVFKWSSDDKYVARVLPGQAIQIYETPSMMLLGKKAVKVEGVVDFEWSPSIPEGKGKSKPEQMLTYWTPEMNNQTARVTLMNIPSQTIVRTRNLVNVSDCKLHWQSEGKYLCVKVDRHTKTKKSTFTSLEFFRVKEKNIPVEIVELKQTVINFAWEPKGDRFVFITTDEAVQGATVAPKTNIAFYAPEKIKNGVGEFCLVKTVEKKNSNAIYWSPKGRFVLIATVHSQQSFDLEFWDCEFEGEKQKPETKNKEVAANLMLMGASEHYGVTDVEWDPTGRYVATSVSMWRHTMENGYHLWDFKGTLLREEHIDRFKQLLWRPRPPTMLSKEEQKTIRKNLREYSRQFDEEDTFEAETANREVVEARKRQLDEWRAWRERVEKDLKAQRVELGLPEDPNAAQRKKDEAEDTVIEEIVEEVISEHEEEIV</sequence>
<dbReference type="GO" id="GO:0003743">
    <property type="term" value="F:translation initiation factor activity"/>
    <property type="evidence" value="ECO:0007669"/>
    <property type="project" value="UniProtKB-UniRule"/>
</dbReference>
<comment type="similarity">
    <text evidence="8 9">Belongs to the eIF-3 subunit B family.</text>
</comment>
<dbReference type="OrthoDB" id="10250414at2759"/>